<reference evidence="2" key="1">
    <citation type="submission" date="2021-02" db="EMBL/GenBank/DDBJ databases">
        <authorList>
            <person name="Nowell W R."/>
        </authorList>
    </citation>
    <scope>NUCLEOTIDE SEQUENCE</scope>
</reference>
<name>A0A8S3G2S4_9BILA</name>
<organism evidence="2 5">
    <name type="scientific">Rotaria magnacalcarata</name>
    <dbReference type="NCBI Taxonomy" id="392030"/>
    <lineage>
        <taxon>Eukaryota</taxon>
        <taxon>Metazoa</taxon>
        <taxon>Spiralia</taxon>
        <taxon>Gnathifera</taxon>
        <taxon>Rotifera</taxon>
        <taxon>Eurotatoria</taxon>
        <taxon>Bdelloidea</taxon>
        <taxon>Philodinida</taxon>
        <taxon>Philodinidae</taxon>
        <taxon>Rotaria</taxon>
    </lineage>
</organism>
<feature type="region of interest" description="Disordered" evidence="1">
    <location>
        <begin position="1"/>
        <end position="36"/>
    </location>
</feature>
<dbReference type="EMBL" id="CAJOBH010256361">
    <property type="protein sequence ID" value="CAF5148602.1"/>
    <property type="molecule type" value="Genomic_DNA"/>
</dbReference>
<proteinExistence type="predicted"/>
<dbReference type="Proteomes" id="UP000681720">
    <property type="component" value="Unassembled WGS sequence"/>
</dbReference>
<protein>
    <submittedName>
        <fullName evidence="2">Uncharacterized protein</fullName>
    </submittedName>
</protein>
<accession>A0A8S3G2S4</accession>
<dbReference type="EMBL" id="CAJOBI010345918">
    <property type="protein sequence ID" value="CAF5217781.1"/>
    <property type="molecule type" value="Genomic_DNA"/>
</dbReference>
<dbReference type="EMBL" id="CAJOBJ010360430">
    <property type="protein sequence ID" value="CAF5217634.1"/>
    <property type="molecule type" value="Genomic_DNA"/>
</dbReference>
<sequence length="136" mass="15325">MSGDKRKQGPLDAFVTVTKKPLIPSSSSEQAERDQPAIVSLEVAQPIRAESEETEHNVSSGVNENLRIIDSHPDTHDNDIGFELSLHTPLTNETKYQLLTKPFRPNKKYTFLNQQGKDGTIRRFMAIWLAQHPCLS</sequence>
<evidence type="ECO:0000313" key="4">
    <source>
        <dbReference type="EMBL" id="CAF5217781.1"/>
    </source>
</evidence>
<dbReference type="Proteomes" id="UP000676336">
    <property type="component" value="Unassembled WGS sequence"/>
</dbReference>
<gene>
    <name evidence="2" type="ORF">BYL167_LOCUS71781</name>
    <name evidence="3" type="ORF">GIL414_LOCUS82525</name>
    <name evidence="4" type="ORF">SMN809_LOCUS80644</name>
</gene>
<evidence type="ECO:0000313" key="3">
    <source>
        <dbReference type="EMBL" id="CAF5217634.1"/>
    </source>
</evidence>
<comment type="caution">
    <text evidence="2">The sequence shown here is derived from an EMBL/GenBank/DDBJ whole genome shotgun (WGS) entry which is preliminary data.</text>
</comment>
<evidence type="ECO:0000313" key="5">
    <source>
        <dbReference type="Proteomes" id="UP000681967"/>
    </source>
</evidence>
<dbReference type="Proteomes" id="UP000681967">
    <property type="component" value="Unassembled WGS sequence"/>
</dbReference>
<dbReference type="AlphaFoldDB" id="A0A8S3G2S4"/>
<evidence type="ECO:0000313" key="2">
    <source>
        <dbReference type="EMBL" id="CAF5148602.1"/>
    </source>
</evidence>
<evidence type="ECO:0000256" key="1">
    <source>
        <dbReference type="SAM" id="MobiDB-lite"/>
    </source>
</evidence>